<gene>
    <name evidence="2" type="ORF">METZ01_LOCUS262832</name>
</gene>
<accession>A0A382JE19</accession>
<sequence length="91" mass="10043">MGFGRAVGWGSSNDSDDLRTRIHQRAPVPVSELLLDRKSGVGQEDRRRVHVEEPQRTFAYLRLAPARACEGVAETNDVPFEGIVDLGRLAA</sequence>
<feature type="region of interest" description="Disordered" evidence="1">
    <location>
        <begin position="1"/>
        <end position="20"/>
    </location>
</feature>
<dbReference type="AlphaFoldDB" id="A0A382JE19"/>
<reference evidence="2" key="1">
    <citation type="submission" date="2018-05" db="EMBL/GenBank/DDBJ databases">
        <authorList>
            <person name="Lanie J.A."/>
            <person name="Ng W.-L."/>
            <person name="Kazmierczak K.M."/>
            <person name="Andrzejewski T.M."/>
            <person name="Davidsen T.M."/>
            <person name="Wayne K.J."/>
            <person name="Tettelin H."/>
            <person name="Glass J.I."/>
            <person name="Rusch D."/>
            <person name="Podicherti R."/>
            <person name="Tsui H.-C.T."/>
            <person name="Winkler M.E."/>
        </authorList>
    </citation>
    <scope>NUCLEOTIDE SEQUENCE</scope>
</reference>
<name>A0A382JE19_9ZZZZ</name>
<organism evidence="2">
    <name type="scientific">marine metagenome</name>
    <dbReference type="NCBI Taxonomy" id="408172"/>
    <lineage>
        <taxon>unclassified sequences</taxon>
        <taxon>metagenomes</taxon>
        <taxon>ecological metagenomes</taxon>
    </lineage>
</organism>
<dbReference type="EMBL" id="UINC01073522">
    <property type="protein sequence ID" value="SVC09978.1"/>
    <property type="molecule type" value="Genomic_DNA"/>
</dbReference>
<evidence type="ECO:0000313" key="2">
    <source>
        <dbReference type="EMBL" id="SVC09978.1"/>
    </source>
</evidence>
<proteinExistence type="predicted"/>
<evidence type="ECO:0000256" key="1">
    <source>
        <dbReference type="SAM" id="MobiDB-lite"/>
    </source>
</evidence>
<protein>
    <submittedName>
        <fullName evidence="2">Uncharacterized protein</fullName>
    </submittedName>
</protein>